<name>A0A8T0FF52_ARGBR</name>
<reference evidence="2" key="2">
    <citation type="submission" date="2020-06" db="EMBL/GenBank/DDBJ databases">
        <authorList>
            <person name="Sheffer M."/>
        </authorList>
    </citation>
    <scope>NUCLEOTIDE SEQUENCE</scope>
</reference>
<sequence>MTLVNRVSASSQSLGLWRRRKGGGWSLIRQDMGGGIRSKGGSSKDEHNGKGGTNPFSVRGSDSVERVGGKRVSASGANPSSGSKRKKIRPSSPADHGYPPTHHPSLPPHQPLRTYSEKAR</sequence>
<dbReference type="Proteomes" id="UP000807504">
    <property type="component" value="Unassembled WGS sequence"/>
</dbReference>
<organism evidence="2 3">
    <name type="scientific">Argiope bruennichi</name>
    <name type="common">Wasp spider</name>
    <name type="synonym">Aranea bruennichi</name>
    <dbReference type="NCBI Taxonomy" id="94029"/>
    <lineage>
        <taxon>Eukaryota</taxon>
        <taxon>Metazoa</taxon>
        <taxon>Ecdysozoa</taxon>
        <taxon>Arthropoda</taxon>
        <taxon>Chelicerata</taxon>
        <taxon>Arachnida</taxon>
        <taxon>Araneae</taxon>
        <taxon>Araneomorphae</taxon>
        <taxon>Entelegynae</taxon>
        <taxon>Araneoidea</taxon>
        <taxon>Araneidae</taxon>
        <taxon>Argiope</taxon>
    </lineage>
</organism>
<dbReference type="EMBL" id="JABXBU010000012">
    <property type="protein sequence ID" value="KAF8789601.1"/>
    <property type="molecule type" value="Genomic_DNA"/>
</dbReference>
<feature type="compositionally biased region" description="Pro residues" evidence="1">
    <location>
        <begin position="101"/>
        <end position="110"/>
    </location>
</feature>
<proteinExistence type="predicted"/>
<gene>
    <name evidence="2" type="ORF">HNY73_007530</name>
</gene>
<feature type="region of interest" description="Disordered" evidence="1">
    <location>
        <begin position="1"/>
        <end position="120"/>
    </location>
</feature>
<evidence type="ECO:0000256" key="1">
    <source>
        <dbReference type="SAM" id="MobiDB-lite"/>
    </source>
</evidence>
<reference evidence="2" key="1">
    <citation type="journal article" date="2020" name="bioRxiv">
        <title>Chromosome-level reference genome of the European wasp spider Argiope bruennichi: a resource for studies on range expansion and evolutionary adaptation.</title>
        <authorList>
            <person name="Sheffer M.M."/>
            <person name="Hoppe A."/>
            <person name="Krehenwinkel H."/>
            <person name="Uhl G."/>
            <person name="Kuss A.W."/>
            <person name="Jensen L."/>
            <person name="Jensen C."/>
            <person name="Gillespie R.G."/>
            <person name="Hoff K.J."/>
            <person name="Prost S."/>
        </authorList>
    </citation>
    <scope>NUCLEOTIDE SEQUENCE</scope>
</reference>
<comment type="caution">
    <text evidence="2">The sequence shown here is derived from an EMBL/GenBank/DDBJ whole genome shotgun (WGS) entry which is preliminary data.</text>
</comment>
<dbReference type="AlphaFoldDB" id="A0A8T0FF52"/>
<keyword evidence="3" id="KW-1185">Reference proteome</keyword>
<feature type="compositionally biased region" description="Polar residues" evidence="1">
    <location>
        <begin position="1"/>
        <end position="12"/>
    </location>
</feature>
<evidence type="ECO:0000313" key="2">
    <source>
        <dbReference type="EMBL" id="KAF8789601.1"/>
    </source>
</evidence>
<protein>
    <submittedName>
        <fullName evidence="2">Uncharacterized protein</fullName>
    </submittedName>
</protein>
<evidence type="ECO:0000313" key="3">
    <source>
        <dbReference type="Proteomes" id="UP000807504"/>
    </source>
</evidence>
<accession>A0A8T0FF52</accession>